<dbReference type="Gene3D" id="1.25.40.10">
    <property type="entry name" value="Tetratricopeptide repeat domain"/>
    <property type="match status" value="2"/>
</dbReference>
<reference evidence="4" key="1">
    <citation type="journal article" date="2019" name="Int. J. Syst. Evol. Microbiol.">
        <title>The Global Catalogue of Microorganisms (GCM) 10K type strain sequencing project: providing services to taxonomists for standard genome sequencing and annotation.</title>
        <authorList>
            <consortium name="The Broad Institute Genomics Platform"/>
            <consortium name="The Broad Institute Genome Sequencing Center for Infectious Disease"/>
            <person name="Wu L."/>
            <person name="Ma J."/>
        </authorList>
    </citation>
    <scope>NUCLEOTIDE SEQUENCE [LARGE SCALE GENOMIC DNA]</scope>
    <source>
        <strain evidence="4">CCUG 62981</strain>
    </source>
</reference>
<dbReference type="Pfam" id="PF13414">
    <property type="entry name" value="TPR_11"/>
    <property type="match status" value="1"/>
</dbReference>
<accession>A0ABV9NBB4</accession>
<dbReference type="RefSeq" id="WP_371394932.1">
    <property type="nucleotide sequence ID" value="NZ_CP163421.1"/>
</dbReference>
<feature type="chain" id="PRO_5047185605" evidence="2">
    <location>
        <begin position="34"/>
        <end position="575"/>
    </location>
</feature>
<feature type="repeat" description="TPR" evidence="1">
    <location>
        <begin position="486"/>
        <end position="519"/>
    </location>
</feature>
<dbReference type="PANTHER" id="PTHR12558">
    <property type="entry name" value="CELL DIVISION CYCLE 16,23,27"/>
    <property type="match status" value="1"/>
</dbReference>
<organism evidence="3 4">
    <name type="scientific">Glycocaulis abyssi</name>
    <dbReference type="NCBI Taxonomy" id="1433403"/>
    <lineage>
        <taxon>Bacteria</taxon>
        <taxon>Pseudomonadati</taxon>
        <taxon>Pseudomonadota</taxon>
        <taxon>Alphaproteobacteria</taxon>
        <taxon>Maricaulales</taxon>
        <taxon>Maricaulaceae</taxon>
        <taxon>Glycocaulis</taxon>
    </lineage>
</organism>
<dbReference type="SMART" id="SM00028">
    <property type="entry name" value="TPR"/>
    <property type="match status" value="4"/>
</dbReference>
<gene>
    <name evidence="3" type="ORF">ACFPB0_03005</name>
</gene>
<dbReference type="SUPFAM" id="SSF48452">
    <property type="entry name" value="TPR-like"/>
    <property type="match status" value="2"/>
</dbReference>
<dbReference type="PROSITE" id="PS50005">
    <property type="entry name" value="TPR"/>
    <property type="match status" value="1"/>
</dbReference>
<proteinExistence type="predicted"/>
<dbReference type="Proteomes" id="UP001596024">
    <property type="component" value="Unassembled WGS sequence"/>
</dbReference>
<name>A0ABV9NBB4_9PROT</name>
<evidence type="ECO:0000256" key="1">
    <source>
        <dbReference type="PROSITE-ProRule" id="PRU00339"/>
    </source>
</evidence>
<evidence type="ECO:0000256" key="2">
    <source>
        <dbReference type="SAM" id="SignalP"/>
    </source>
</evidence>
<dbReference type="InterPro" id="IPR011990">
    <property type="entry name" value="TPR-like_helical_dom_sf"/>
</dbReference>
<dbReference type="InterPro" id="IPR019734">
    <property type="entry name" value="TPR_rpt"/>
</dbReference>
<sequence>MARTTPTCSPDAPRRRSSLAGLMRVALCLPVLAVSCALPQSLVQDEETSAYGAFLAARYAGSSRETAESSRFYAEALSHEPGSPLLSERAFYSALLAGQFERADGPARAAGDHPDGLQLAHIYLKGGELAGRIRGPSVELDDPFGPFGAMVSSMLDDWRLVRAGRASEAADRPVTASAGLTGHIMLHRGMILEAAGRMEAADEAYRAAYSGLDMEGYTTIVRGGFFERQGRRDDARRLYQTHLSRSVGERDPEVAQALARLDAGGRPPARFTPAQGAARSMFAPAAMLNASAPAEYAALYLRIVQSIDPEFDRNTMLLATILDRLGLEDDAVAAFDSVDSPPFLEQARVDAAWTLFRRGDQTDALARARALASGQMAEQPRLLLADIYRLTGHCDDAVALYDAVLEERAAEGREMDWRHIFYRGVCLQIAGDWAGAEAGFLQALALEPDEARVLNHLGYNWIVLGERVNEGFALVERAAELAPENGAILDSLGWGHFKLGRYDEAVQWLERAVELSPANATIHWHLGDAYARSGRTLEAGFQWQRALDLTADPREEALLELRLAQGLDGAPEDVE</sequence>
<dbReference type="Pfam" id="PF13181">
    <property type="entry name" value="TPR_8"/>
    <property type="match status" value="1"/>
</dbReference>
<evidence type="ECO:0000313" key="3">
    <source>
        <dbReference type="EMBL" id="MFC4724250.1"/>
    </source>
</evidence>
<dbReference type="PANTHER" id="PTHR12558:SF13">
    <property type="entry name" value="CELL DIVISION CYCLE PROTEIN 27 HOMOLOG"/>
    <property type="match status" value="1"/>
</dbReference>
<keyword evidence="4" id="KW-1185">Reference proteome</keyword>
<comment type="caution">
    <text evidence="3">The sequence shown here is derived from an EMBL/GenBank/DDBJ whole genome shotgun (WGS) entry which is preliminary data.</text>
</comment>
<keyword evidence="2" id="KW-0732">Signal</keyword>
<feature type="signal peptide" evidence="2">
    <location>
        <begin position="1"/>
        <end position="33"/>
    </location>
</feature>
<evidence type="ECO:0000313" key="4">
    <source>
        <dbReference type="Proteomes" id="UP001596024"/>
    </source>
</evidence>
<keyword evidence="1" id="KW-0802">TPR repeat</keyword>
<dbReference type="EMBL" id="JBHSGQ010000001">
    <property type="protein sequence ID" value="MFC4724250.1"/>
    <property type="molecule type" value="Genomic_DNA"/>
</dbReference>
<protein>
    <submittedName>
        <fullName evidence="3">Tetratricopeptide repeat protein</fullName>
    </submittedName>
</protein>